<accession>A0A0A8YWX0</accession>
<protein>
    <submittedName>
        <fullName evidence="1">Uncharacterized protein</fullName>
    </submittedName>
</protein>
<evidence type="ECO:0000313" key="1">
    <source>
        <dbReference type="EMBL" id="JAD31076.1"/>
    </source>
</evidence>
<sequence>MTIKNSKKTKLISFHFNKIGNMIVLHWMIRHPSYKIIAIADLDLALTAFPFTRCR</sequence>
<reference evidence="1" key="2">
    <citation type="journal article" date="2015" name="Data Brief">
        <title>Shoot transcriptome of the giant reed, Arundo donax.</title>
        <authorList>
            <person name="Barrero R.A."/>
            <person name="Guerrero F.D."/>
            <person name="Moolhuijzen P."/>
            <person name="Goolsby J.A."/>
            <person name="Tidwell J."/>
            <person name="Bellgard S.E."/>
            <person name="Bellgard M.I."/>
        </authorList>
    </citation>
    <scope>NUCLEOTIDE SEQUENCE</scope>
    <source>
        <tissue evidence="1">Shoot tissue taken approximately 20 cm above the soil surface</tissue>
    </source>
</reference>
<dbReference type="AlphaFoldDB" id="A0A0A8YWX0"/>
<name>A0A0A8YWX0_ARUDO</name>
<proteinExistence type="predicted"/>
<organism evidence="1">
    <name type="scientific">Arundo donax</name>
    <name type="common">Giant reed</name>
    <name type="synonym">Donax arundinaceus</name>
    <dbReference type="NCBI Taxonomy" id="35708"/>
    <lineage>
        <taxon>Eukaryota</taxon>
        <taxon>Viridiplantae</taxon>
        <taxon>Streptophyta</taxon>
        <taxon>Embryophyta</taxon>
        <taxon>Tracheophyta</taxon>
        <taxon>Spermatophyta</taxon>
        <taxon>Magnoliopsida</taxon>
        <taxon>Liliopsida</taxon>
        <taxon>Poales</taxon>
        <taxon>Poaceae</taxon>
        <taxon>PACMAD clade</taxon>
        <taxon>Arundinoideae</taxon>
        <taxon>Arundineae</taxon>
        <taxon>Arundo</taxon>
    </lineage>
</organism>
<reference evidence="1" key="1">
    <citation type="submission" date="2014-09" db="EMBL/GenBank/DDBJ databases">
        <authorList>
            <person name="Magalhaes I.L.F."/>
            <person name="Oliveira U."/>
            <person name="Santos F.R."/>
            <person name="Vidigal T.H.D.A."/>
            <person name="Brescovit A.D."/>
            <person name="Santos A.J."/>
        </authorList>
    </citation>
    <scope>NUCLEOTIDE SEQUENCE</scope>
    <source>
        <tissue evidence="1">Shoot tissue taken approximately 20 cm above the soil surface</tissue>
    </source>
</reference>
<dbReference type="EMBL" id="GBRH01266819">
    <property type="protein sequence ID" value="JAD31076.1"/>
    <property type="molecule type" value="Transcribed_RNA"/>
</dbReference>